<dbReference type="Gene3D" id="1.10.10.10">
    <property type="entry name" value="Winged helix-like DNA-binding domain superfamily/Winged helix DNA-binding domain"/>
    <property type="match status" value="1"/>
</dbReference>
<dbReference type="InterPro" id="IPR036390">
    <property type="entry name" value="WH_DNA-bd_sf"/>
</dbReference>
<dbReference type="PIRSF" id="PIRSF019455">
    <property type="entry name" value="CopR_AtkY"/>
    <property type="match status" value="1"/>
</dbReference>
<dbReference type="EMBL" id="CP047897">
    <property type="protein sequence ID" value="QHL88031.1"/>
    <property type="molecule type" value="Genomic_DNA"/>
</dbReference>
<dbReference type="InterPro" id="IPR036388">
    <property type="entry name" value="WH-like_DNA-bd_sf"/>
</dbReference>
<evidence type="ECO:0000313" key="6">
    <source>
        <dbReference type="Proteomes" id="UP000464214"/>
    </source>
</evidence>
<evidence type="ECO:0000256" key="4">
    <source>
        <dbReference type="ARBA" id="ARBA00023163"/>
    </source>
</evidence>
<evidence type="ECO:0000256" key="3">
    <source>
        <dbReference type="ARBA" id="ARBA00023125"/>
    </source>
</evidence>
<name>A0A6P1P0V4_9BACT</name>
<evidence type="ECO:0000256" key="2">
    <source>
        <dbReference type="ARBA" id="ARBA00023015"/>
    </source>
</evidence>
<evidence type="ECO:0000313" key="5">
    <source>
        <dbReference type="EMBL" id="QHL88031.1"/>
    </source>
</evidence>
<keyword evidence="4" id="KW-0804">Transcription</keyword>
<organism evidence="5 6">
    <name type="scientific">Nibribacter ruber</name>
    <dbReference type="NCBI Taxonomy" id="2698458"/>
    <lineage>
        <taxon>Bacteria</taxon>
        <taxon>Pseudomonadati</taxon>
        <taxon>Bacteroidota</taxon>
        <taxon>Cytophagia</taxon>
        <taxon>Cytophagales</taxon>
        <taxon>Hymenobacteraceae</taxon>
        <taxon>Nibribacter</taxon>
    </lineage>
</organism>
<protein>
    <submittedName>
        <fullName evidence="5">BlaI/MecI/CopY family transcriptional regulator</fullName>
    </submittedName>
</protein>
<accession>A0A6P1P0V4</accession>
<dbReference type="AlphaFoldDB" id="A0A6P1P0V4"/>
<dbReference type="GO" id="GO:0003677">
    <property type="term" value="F:DNA binding"/>
    <property type="evidence" value="ECO:0007669"/>
    <property type="project" value="UniProtKB-KW"/>
</dbReference>
<evidence type="ECO:0000256" key="1">
    <source>
        <dbReference type="ARBA" id="ARBA00011046"/>
    </source>
</evidence>
<dbReference type="Proteomes" id="UP000464214">
    <property type="component" value="Chromosome"/>
</dbReference>
<keyword evidence="2" id="KW-0805">Transcription regulation</keyword>
<dbReference type="Gene3D" id="1.10.4040.10">
    <property type="entry name" value="Penicillinase repressor domain"/>
    <property type="match status" value="1"/>
</dbReference>
<keyword evidence="6" id="KW-1185">Reference proteome</keyword>
<dbReference type="SUPFAM" id="SSF46785">
    <property type="entry name" value="Winged helix' DNA-binding domain"/>
    <property type="match status" value="1"/>
</dbReference>
<gene>
    <name evidence="5" type="ORF">GU926_11555</name>
</gene>
<dbReference type="GO" id="GO:0045892">
    <property type="term" value="P:negative regulation of DNA-templated transcription"/>
    <property type="evidence" value="ECO:0007669"/>
    <property type="project" value="InterPro"/>
</dbReference>
<sequence>MTNPTPPLKPTETELEILQILWQNGPSTVRFVNEAQNQVKETGYTTTLKLLQIMHEKNLVSRDEESRSHLYQAAVTEEDTQKHLLDRFLDTAFRGSAMKLVMQALGNRSTTPDELNQIKNLLKRLEDDSHKPTP</sequence>
<dbReference type="Pfam" id="PF03965">
    <property type="entry name" value="Penicillinase_R"/>
    <property type="match status" value="1"/>
</dbReference>
<reference evidence="5 6" key="1">
    <citation type="submission" date="2020-01" db="EMBL/GenBank/DDBJ databases">
        <authorList>
            <person name="Kim M."/>
        </authorList>
    </citation>
    <scope>NUCLEOTIDE SEQUENCE [LARGE SCALE GENOMIC DNA]</scope>
    <source>
        <strain evidence="5 6">BT10</strain>
    </source>
</reference>
<comment type="similarity">
    <text evidence="1">Belongs to the BlaI transcriptional regulatory family.</text>
</comment>
<dbReference type="InterPro" id="IPR005650">
    <property type="entry name" value="BlaI_family"/>
</dbReference>
<dbReference type="KEGG" id="nib:GU926_11555"/>
<proteinExistence type="inferred from homology"/>
<keyword evidence="3" id="KW-0238">DNA-binding</keyword>
<dbReference type="RefSeq" id="WP_160692003.1">
    <property type="nucleotide sequence ID" value="NZ_CP047897.1"/>
</dbReference>